<evidence type="ECO:0000313" key="3">
    <source>
        <dbReference type="Proteomes" id="UP000184546"/>
    </source>
</evidence>
<sequence length="198" mass="22349">MLDTSNSIALTAFIVSLVALTVTLLQLLQQYSATAQGYNRCSRRLVGDWSRFRHRHYLRREFQFEITFTSWAPFLTHLQEYNRHAARRMHHATYDSPSPSTAHSPSLNYGICIKFEPYTWDDLPGNTGRLIGSVSLRDLTVFTRLLGLAWSDGPFLSNLQSSASREEIKTDTSLSPRGSLQASGNTLILAEESTPPLR</sequence>
<dbReference type="RefSeq" id="XP_020055344.1">
    <property type="nucleotide sequence ID" value="XM_020201455.1"/>
</dbReference>
<reference evidence="3" key="1">
    <citation type="journal article" date="2017" name="Genome Biol.">
        <title>Comparative genomics reveals high biological diversity and specific adaptations in the industrially and medically important fungal genus Aspergillus.</title>
        <authorList>
            <person name="de Vries R.P."/>
            <person name="Riley R."/>
            <person name="Wiebenga A."/>
            <person name="Aguilar-Osorio G."/>
            <person name="Amillis S."/>
            <person name="Uchima C.A."/>
            <person name="Anderluh G."/>
            <person name="Asadollahi M."/>
            <person name="Askin M."/>
            <person name="Barry K."/>
            <person name="Battaglia E."/>
            <person name="Bayram O."/>
            <person name="Benocci T."/>
            <person name="Braus-Stromeyer S.A."/>
            <person name="Caldana C."/>
            <person name="Canovas D."/>
            <person name="Cerqueira G.C."/>
            <person name="Chen F."/>
            <person name="Chen W."/>
            <person name="Choi C."/>
            <person name="Clum A."/>
            <person name="Dos Santos R.A."/>
            <person name="Damasio A.R."/>
            <person name="Diallinas G."/>
            <person name="Emri T."/>
            <person name="Fekete E."/>
            <person name="Flipphi M."/>
            <person name="Freyberg S."/>
            <person name="Gallo A."/>
            <person name="Gournas C."/>
            <person name="Habgood R."/>
            <person name="Hainaut M."/>
            <person name="Harispe M.L."/>
            <person name="Henrissat B."/>
            <person name="Hilden K.S."/>
            <person name="Hope R."/>
            <person name="Hossain A."/>
            <person name="Karabika E."/>
            <person name="Karaffa L."/>
            <person name="Karanyi Z."/>
            <person name="Krasevec N."/>
            <person name="Kuo A."/>
            <person name="Kusch H."/>
            <person name="LaButti K."/>
            <person name="Lagendijk E.L."/>
            <person name="Lapidus A."/>
            <person name="Levasseur A."/>
            <person name="Lindquist E."/>
            <person name="Lipzen A."/>
            <person name="Logrieco A.F."/>
            <person name="MacCabe A."/>
            <person name="Maekelae M.R."/>
            <person name="Malavazi I."/>
            <person name="Melin P."/>
            <person name="Meyer V."/>
            <person name="Mielnichuk N."/>
            <person name="Miskei M."/>
            <person name="Molnar A.P."/>
            <person name="Mule G."/>
            <person name="Ngan C.Y."/>
            <person name="Orejas M."/>
            <person name="Orosz E."/>
            <person name="Ouedraogo J.P."/>
            <person name="Overkamp K.M."/>
            <person name="Park H.-S."/>
            <person name="Perrone G."/>
            <person name="Piumi F."/>
            <person name="Punt P.J."/>
            <person name="Ram A.F."/>
            <person name="Ramon A."/>
            <person name="Rauscher S."/>
            <person name="Record E."/>
            <person name="Riano-Pachon D.M."/>
            <person name="Robert V."/>
            <person name="Roehrig J."/>
            <person name="Ruller R."/>
            <person name="Salamov A."/>
            <person name="Salih N.S."/>
            <person name="Samson R.A."/>
            <person name="Sandor E."/>
            <person name="Sanguinetti M."/>
            <person name="Schuetze T."/>
            <person name="Sepcic K."/>
            <person name="Shelest E."/>
            <person name="Sherlock G."/>
            <person name="Sophianopoulou V."/>
            <person name="Squina F.M."/>
            <person name="Sun H."/>
            <person name="Susca A."/>
            <person name="Todd R.B."/>
            <person name="Tsang A."/>
            <person name="Unkles S.E."/>
            <person name="van de Wiele N."/>
            <person name="van Rossen-Uffink D."/>
            <person name="Oliveira J.V."/>
            <person name="Vesth T.C."/>
            <person name="Visser J."/>
            <person name="Yu J.-H."/>
            <person name="Zhou M."/>
            <person name="Andersen M.R."/>
            <person name="Archer D.B."/>
            <person name="Baker S.E."/>
            <person name="Benoit I."/>
            <person name="Brakhage A.A."/>
            <person name="Braus G.H."/>
            <person name="Fischer R."/>
            <person name="Frisvad J.C."/>
            <person name="Goldman G.H."/>
            <person name="Houbraken J."/>
            <person name="Oakley B."/>
            <person name="Pocsi I."/>
            <person name="Scazzocchio C."/>
            <person name="Seiboth B."/>
            <person name="vanKuyk P.A."/>
            <person name="Wortman J."/>
            <person name="Dyer P.S."/>
            <person name="Grigoriev I.V."/>
        </authorList>
    </citation>
    <scope>NUCLEOTIDE SEQUENCE [LARGE SCALE GENOMIC DNA]</scope>
    <source>
        <strain evidence="3">ATCC 16872 / CBS 172.66 / WB 5094</strain>
    </source>
</reference>
<accession>A0A1L9WS74</accession>
<proteinExistence type="predicted"/>
<feature type="compositionally biased region" description="Polar residues" evidence="1">
    <location>
        <begin position="171"/>
        <end position="186"/>
    </location>
</feature>
<dbReference type="AlphaFoldDB" id="A0A1L9WS74"/>
<dbReference type="Proteomes" id="UP000184546">
    <property type="component" value="Unassembled WGS sequence"/>
</dbReference>
<feature type="region of interest" description="Disordered" evidence="1">
    <location>
        <begin position="169"/>
        <end position="198"/>
    </location>
</feature>
<protein>
    <submittedName>
        <fullName evidence="2">Uncharacterized protein</fullName>
    </submittedName>
</protein>
<organism evidence="2 3">
    <name type="scientific">Aspergillus aculeatus (strain ATCC 16872 / CBS 172.66 / WB 5094)</name>
    <dbReference type="NCBI Taxonomy" id="690307"/>
    <lineage>
        <taxon>Eukaryota</taxon>
        <taxon>Fungi</taxon>
        <taxon>Dikarya</taxon>
        <taxon>Ascomycota</taxon>
        <taxon>Pezizomycotina</taxon>
        <taxon>Eurotiomycetes</taxon>
        <taxon>Eurotiomycetidae</taxon>
        <taxon>Eurotiales</taxon>
        <taxon>Aspergillaceae</taxon>
        <taxon>Aspergillus</taxon>
        <taxon>Aspergillus subgen. Circumdati</taxon>
    </lineage>
</organism>
<dbReference type="EMBL" id="KV878979">
    <property type="protein sequence ID" value="OJJ99004.1"/>
    <property type="molecule type" value="Genomic_DNA"/>
</dbReference>
<gene>
    <name evidence="2" type="ORF">ASPACDRAFT_44632</name>
</gene>
<dbReference type="VEuPathDB" id="FungiDB:ASPACDRAFT_44632"/>
<keyword evidence="3" id="KW-1185">Reference proteome</keyword>
<dbReference type="GeneID" id="30975269"/>
<dbReference type="STRING" id="690307.A0A1L9WS74"/>
<dbReference type="OrthoDB" id="4488819at2759"/>
<name>A0A1L9WS74_ASPA1</name>
<evidence type="ECO:0000256" key="1">
    <source>
        <dbReference type="SAM" id="MobiDB-lite"/>
    </source>
</evidence>
<evidence type="ECO:0000313" key="2">
    <source>
        <dbReference type="EMBL" id="OJJ99004.1"/>
    </source>
</evidence>